<keyword evidence="3" id="KW-0175">Coiled coil</keyword>
<dbReference type="Gene3D" id="2.40.30.170">
    <property type="match status" value="1"/>
</dbReference>
<feature type="chain" id="PRO_5033004193" evidence="5">
    <location>
        <begin position="28"/>
        <end position="412"/>
    </location>
</feature>
<dbReference type="AlphaFoldDB" id="A0A844HHF0"/>
<dbReference type="FunFam" id="2.40.420.20:FF:000001">
    <property type="entry name" value="Efflux RND transporter periplasmic adaptor subunit"/>
    <property type="match status" value="1"/>
</dbReference>
<dbReference type="RefSeq" id="WP_155037784.1">
    <property type="nucleotide sequence ID" value="NZ_JBHGCD010000008.1"/>
</dbReference>
<dbReference type="Pfam" id="PF25917">
    <property type="entry name" value="BSH_RND"/>
    <property type="match status" value="1"/>
</dbReference>
<evidence type="ECO:0000313" key="10">
    <source>
        <dbReference type="Proteomes" id="UP000449846"/>
    </source>
</evidence>
<feature type="signal peptide" evidence="5">
    <location>
        <begin position="1"/>
        <end position="27"/>
    </location>
</feature>
<gene>
    <name evidence="9" type="ORF">GL300_01380</name>
</gene>
<keyword evidence="5" id="KW-0732">Signal</keyword>
<reference evidence="9 10" key="1">
    <citation type="submission" date="2019-11" db="EMBL/GenBank/DDBJ databases">
        <authorList>
            <person name="Dong K."/>
        </authorList>
    </citation>
    <scope>NUCLEOTIDE SEQUENCE [LARGE SCALE GENOMIC DNA]</scope>
    <source>
        <strain evidence="9 10">NBRC 112902</strain>
    </source>
</reference>
<evidence type="ECO:0000259" key="8">
    <source>
        <dbReference type="Pfam" id="PF25967"/>
    </source>
</evidence>
<evidence type="ECO:0000256" key="2">
    <source>
        <dbReference type="ARBA" id="ARBA00009477"/>
    </source>
</evidence>
<proteinExistence type="inferred from homology"/>
<sequence length="412" mass="43421">MSALTRRIAISLFLPIAAGFVPAAAIAQQPGGDAPPPTVTVVTLHAQDVTLTTTLPGRVTASAEAEVRPQVNGIVAQRLFEEGRRVKVGDPLFLIDKTTYEAVVAQAEAAVAQALAQAQNARSEATRVGELRDRRVASVSTTEAAIAARDAAEAAVKVAEAQLQTARIELERTTIRAELDGEIGLAQTSQGALVTASQATPLAVIRTLDPVHVDVTQSAAEVIRWRREVMTQPTDQQPSRTVMLRLADGSDYAETGTLTAAEPYVNETTGVMTLRMSFANPDHILLPGMYVQAIIQQAKAKDVVLAPQEGVSRDRRGQPIALVANAEGLVEQRQLTILQDMGNNWVVSEGLKDGDRLIVEGVQRIAPGMPVNPEERKPAAPAEGAAAAAPADGAAEKQDGAEEPGNKAASDG</sequence>
<comment type="caution">
    <text evidence="9">The sequence shown here is derived from an EMBL/GenBank/DDBJ whole genome shotgun (WGS) entry which is preliminary data.</text>
</comment>
<feature type="domain" description="Multidrug resistance protein MdtA-like barrel-sandwich hybrid" evidence="6">
    <location>
        <begin position="64"/>
        <end position="205"/>
    </location>
</feature>
<dbReference type="GO" id="GO:0030313">
    <property type="term" value="C:cell envelope"/>
    <property type="evidence" value="ECO:0007669"/>
    <property type="project" value="UniProtKB-SubCell"/>
</dbReference>
<evidence type="ECO:0000259" key="7">
    <source>
        <dbReference type="Pfam" id="PF25944"/>
    </source>
</evidence>
<evidence type="ECO:0000256" key="4">
    <source>
        <dbReference type="SAM" id="MobiDB-lite"/>
    </source>
</evidence>
<dbReference type="InterPro" id="IPR006143">
    <property type="entry name" value="RND_pump_MFP"/>
</dbReference>
<dbReference type="EMBL" id="WMIG01000001">
    <property type="protein sequence ID" value="MTH57854.1"/>
    <property type="molecule type" value="Genomic_DNA"/>
</dbReference>
<feature type="region of interest" description="Disordered" evidence="4">
    <location>
        <begin position="368"/>
        <end position="412"/>
    </location>
</feature>
<dbReference type="OrthoDB" id="9816569at2"/>
<dbReference type="GO" id="GO:0015721">
    <property type="term" value="P:bile acid and bile salt transport"/>
    <property type="evidence" value="ECO:0007669"/>
    <property type="project" value="TreeGrafter"/>
</dbReference>
<evidence type="ECO:0000256" key="1">
    <source>
        <dbReference type="ARBA" id="ARBA00004196"/>
    </source>
</evidence>
<dbReference type="GO" id="GO:0022857">
    <property type="term" value="F:transmembrane transporter activity"/>
    <property type="evidence" value="ECO:0007669"/>
    <property type="project" value="InterPro"/>
</dbReference>
<feature type="compositionally biased region" description="Low complexity" evidence="4">
    <location>
        <begin position="379"/>
        <end position="393"/>
    </location>
</feature>
<evidence type="ECO:0000256" key="3">
    <source>
        <dbReference type="SAM" id="Coils"/>
    </source>
</evidence>
<organism evidence="9 10">
    <name type="scientific">Paracoccus litorisediminis</name>
    <dbReference type="NCBI Taxonomy" id="2006130"/>
    <lineage>
        <taxon>Bacteria</taxon>
        <taxon>Pseudomonadati</taxon>
        <taxon>Pseudomonadota</taxon>
        <taxon>Alphaproteobacteria</taxon>
        <taxon>Rhodobacterales</taxon>
        <taxon>Paracoccaceae</taxon>
        <taxon>Paracoccus</taxon>
    </lineage>
</organism>
<accession>A0A844HHF0</accession>
<dbReference type="GO" id="GO:0046677">
    <property type="term" value="P:response to antibiotic"/>
    <property type="evidence" value="ECO:0007669"/>
    <property type="project" value="TreeGrafter"/>
</dbReference>
<evidence type="ECO:0000256" key="5">
    <source>
        <dbReference type="SAM" id="SignalP"/>
    </source>
</evidence>
<dbReference type="Gene3D" id="2.40.50.100">
    <property type="match status" value="1"/>
</dbReference>
<feature type="domain" description="Multidrug resistance protein MdtA-like beta-barrel" evidence="7">
    <location>
        <begin position="210"/>
        <end position="297"/>
    </location>
</feature>
<dbReference type="SUPFAM" id="SSF111369">
    <property type="entry name" value="HlyD-like secretion proteins"/>
    <property type="match status" value="1"/>
</dbReference>
<evidence type="ECO:0000259" key="6">
    <source>
        <dbReference type="Pfam" id="PF25917"/>
    </source>
</evidence>
<dbReference type="InterPro" id="IPR058625">
    <property type="entry name" value="MdtA-like_BSH"/>
</dbReference>
<dbReference type="Pfam" id="PF25944">
    <property type="entry name" value="Beta-barrel_RND"/>
    <property type="match status" value="1"/>
</dbReference>
<dbReference type="GO" id="GO:0005886">
    <property type="term" value="C:plasma membrane"/>
    <property type="evidence" value="ECO:0007669"/>
    <property type="project" value="TreeGrafter"/>
</dbReference>
<dbReference type="PANTHER" id="PTHR30158:SF3">
    <property type="entry name" value="MULTIDRUG EFFLUX PUMP SUBUNIT ACRA-RELATED"/>
    <property type="match status" value="1"/>
</dbReference>
<comment type="subcellular location">
    <subcellularLocation>
        <location evidence="1">Cell envelope</location>
    </subcellularLocation>
</comment>
<dbReference type="Proteomes" id="UP000449846">
    <property type="component" value="Unassembled WGS sequence"/>
</dbReference>
<feature type="coiled-coil region" evidence="3">
    <location>
        <begin position="149"/>
        <end position="176"/>
    </location>
</feature>
<comment type="similarity">
    <text evidence="2">Belongs to the membrane fusion protein (MFP) (TC 8.A.1) family.</text>
</comment>
<evidence type="ECO:0000313" key="9">
    <source>
        <dbReference type="EMBL" id="MTH57854.1"/>
    </source>
</evidence>
<dbReference type="Gene3D" id="1.10.287.470">
    <property type="entry name" value="Helix hairpin bin"/>
    <property type="match status" value="1"/>
</dbReference>
<dbReference type="Pfam" id="PF25967">
    <property type="entry name" value="RND-MFP_C"/>
    <property type="match status" value="1"/>
</dbReference>
<dbReference type="InterPro" id="IPR058627">
    <property type="entry name" value="MdtA-like_C"/>
</dbReference>
<dbReference type="PANTHER" id="PTHR30158">
    <property type="entry name" value="ACRA/E-RELATED COMPONENT OF DRUG EFFLUX TRANSPORTER"/>
    <property type="match status" value="1"/>
</dbReference>
<dbReference type="InterPro" id="IPR058626">
    <property type="entry name" value="MdtA-like_b-barrel"/>
</dbReference>
<feature type="domain" description="Multidrug resistance protein MdtA-like C-terminal permuted SH3" evidence="8">
    <location>
        <begin position="302"/>
        <end position="364"/>
    </location>
</feature>
<dbReference type="Gene3D" id="2.40.420.20">
    <property type="match status" value="1"/>
</dbReference>
<keyword evidence="10" id="KW-1185">Reference proteome</keyword>
<name>A0A844HHF0_9RHOB</name>
<protein>
    <submittedName>
        <fullName evidence="9">Efflux RND transporter periplasmic adaptor subunit</fullName>
    </submittedName>
</protein>
<dbReference type="NCBIfam" id="TIGR01730">
    <property type="entry name" value="RND_mfp"/>
    <property type="match status" value="1"/>
</dbReference>